<sequence length="21" mass="2265">MGALGHAQMMLLASIFIISFL</sequence>
<name>A0A2P2NBQ9_RHIMU</name>
<accession>A0A2P2NBQ9</accession>
<dbReference type="AlphaFoldDB" id="A0A2P2NBQ9"/>
<reference evidence="1" key="1">
    <citation type="submission" date="2018-02" db="EMBL/GenBank/DDBJ databases">
        <title>Rhizophora mucronata_Transcriptome.</title>
        <authorList>
            <person name="Meera S.P."/>
            <person name="Sreeshan A."/>
            <person name="Augustine A."/>
        </authorList>
    </citation>
    <scope>NUCLEOTIDE SEQUENCE</scope>
    <source>
        <tissue evidence="1">Leaf</tissue>
    </source>
</reference>
<evidence type="ECO:0000313" key="1">
    <source>
        <dbReference type="EMBL" id="MBX39905.1"/>
    </source>
</evidence>
<proteinExistence type="predicted"/>
<organism evidence="1">
    <name type="scientific">Rhizophora mucronata</name>
    <name type="common">Asiatic mangrove</name>
    <dbReference type="NCBI Taxonomy" id="61149"/>
    <lineage>
        <taxon>Eukaryota</taxon>
        <taxon>Viridiplantae</taxon>
        <taxon>Streptophyta</taxon>
        <taxon>Embryophyta</taxon>
        <taxon>Tracheophyta</taxon>
        <taxon>Spermatophyta</taxon>
        <taxon>Magnoliopsida</taxon>
        <taxon>eudicotyledons</taxon>
        <taxon>Gunneridae</taxon>
        <taxon>Pentapetalae</taxon>
        <taxon>rosids</taxon>
        <taxon>fabids</taxon>
        <taxon>Malpighiales</taxon>
        <taxon>Rhizophoraceae</taxon>
        <taxon>Rhizophora</taxon>
    </lineage>
</organism>
<protein>
    <submittedName>
        <fullName evidence="1">Uncharacterized protein</fullName>
    </submittedName>
</protein>
<dbReference type="EMBL" id="GGEC01059421">
    <property type="protein sequence ID" value="MBX39905.1"/>
    <property type="molecule type" value="Transcribed_RNA"/>
</dbReference>